<evidence type="ECO:0000256" key="10">
    <source>
        <dbReference type="ARBA" id="ARBA00023310"/>
    </source>
</evidence>
<dbReference type="PROSITE" id="PS00449">
    <property type="entry name" value="ATPASE_A"/>
    <property type="match status" value="1"/>
</dbReference>
<dbReference type="NCBIfam" id="NF004482">
    <property type="entry name" value="PRK05815.2-4"/>
    <property type="match status" value="1"/>
</dbReference>
<feature type="transmembrane region" description="Helical" evidence="11">
    <location>
        <begin position="170"/>
        <end position="199"/>
    </location>
</feature>
<keyword evidence="7 11" id="KW-1133">Transmembrane helix</keyword>
<evidence type="ECO:0000256" key="7">
    <source>
        <dbReference type="ARBA" id="ARBA00022989"/>
    </source>
</evidence>
<feature type="transmembrane region" description="Helical" evidence="11">
    <location>
        <begin position="15"/>
        <end position="36"/>
    </location>
</feature>
<sequence length="239" mass="25653">TIGGDANGAGGFELVFTNSSMLMLITVGVIAGYMVFSTRGRGLVPSRVQLVSEITYEFVANIVRSTTGNEGMKFFPFIFSLFTFILISNLIGLYPYILTVSSHIIITVALALLVMTIVIVYGVMKHGFGFLKMFVPSGIPTPVLFLVVPIEILSFLSRPISLSLRLFGNMLAGAIVVKVFAGFVVMLIPIGALGILGALLPMGMTVILTGLELLVAALQAFVFTILTCVYLNDAVHPEH</sequence>
<dbReference type="SUPFAM" id="SSF81336">
    <property type="entry name" value="F1F0 ATP synthase subunit A"/>
    <property type="match status" value="1"/>
</dbReference>
<comment type="similarity">
    <text evidence="2">Belongs to the ATPase A chain family.</text>
</comment>
<evidence type="ECO:0000256" key="8">
    <source>
        <dbReference type="ARBA" id="ARBA00023065"/>
    </source>
</evidence>
<dbReference type="GO" id="GO:0046933">
    <property type="term" value="F:proton-transporting ATP synthase activity, rotational mechanism"/>
    <property type="evidence" value="ECO:0007669"/>
    <property type="project" value="TreeGrafter"/>
</dbReference>
<evidence type="ECO:0000256" key="3">
    <source>
        <dbReference type="ARBA" id="ARBA00022448"/>
    </source>
</evidence>
<evidence type="ECO:0000256" key="1">
    <source>
        <dbReference type="ARBA" id="ARBA00004141"/>
    </source>
</evidence>
<evidence type="ECO:0000256" key="5">
    <source>
        <dbReference type="ARBA" id="ARBA00022692"/>
    </source>
</evidence>
<organism evidence="12">
    <name type="scientific">hydrothermal vent metagenome</name>
    <dbReference type="NCBI Taxonomy" id="652676"/>
    <lineage>
        <taxon>unclassified sequences</taxon>
        <taxon>metagenomes</taxon>
        <taxon>ecological metagenomes</taxon>
    </lineage>
</organism>
<keyword evidence="12" id="KW-0378">Hydrolase</keyword>
<gene>
    <name evidence="12" type="ORF">MNBD_ALPHA12-241</name>
</gene>
<feature type="transmembrane region" description="Helical" evidence="11">
    <location>
        <begin position="103"/>
        <end position="123"/>
    </location>
</feature>
<evidence type="ECO:0000256" key="4">
    <source>
        <dbReference type="ARBA" id="ARBA00022547"/>
    </source>
</evidence>
<accession>A0A3B0TDP6</accession>
<evidence type="ECO:0000256" key="6">
    <source>
        <dbReference type="ARBA" id="ARBA00022781"/>
    </source>
</evidence>
<evidence type="ECO:0000313" key="12">
    <source>
        <dbReference type="EMBL" id="VAW16635.1"/>
    </source>
</evidence>
<dbReference type="Pfam" id="PF00119">
    <property type="entry name" value="ATP-synt_A"/>
    <property type="match status" value="1"/>
</dbReference>
<dbReference type="AlphaFoldDB" id="A0A3B0TDP6"/>
<protein>
    <submittedName>
        <fullName evidence="12">ATP synthase F0 sector subunit a</fullName>
        <ecNumber evidence="12">3.6.3.14</ecNumber>
    </submittedName>
</protein>
<dbReference type="PANTHER" id="PTHR11410:SF0">
    <property type="entry name" value="ATP SYNTHASE SUBUNIT A"/>
    <property type="match status" value="1"/>
</dbReference>
<dbReference type="Gene3D" id="1.20.120.220">
    <property type="entry name" value="ATP synthase, F0 complex, subunit A"/>
    <property type="match status" value="1"/>
</dbReference>
<dbReference type="HAMAP" id="MF_01393">
    <property type="entry name" value="ATP_synth_a_bact"/>
    <property type="match status" value="1"/>
</dbReference>
<keyword evidence="10" id="KW-0066">ATP synthesis</keyword>
<dbReference type="NCBIfam" id="TIGR01131">
    <property type="entry name" value="ATP_synt_6_or_A"/>
    <property type="match status" value="1"/>
</dbReference>
<keyword evidence="8" id="KW-0406">Ion transport</keyword>
<feature type="transmembrane region" description="Helical" evidence="11">
    <location>
        <begin position="74"/>
        <end position="97"/>
    </location>
</feature>
<proteinExistence type="inferred from homology"/>
<dbReference type="EMBL" id="UOEO01000054">
    <property type="protein sequence ID" value="VAW16635.1"/>
    <property type="molecule type" value="Genomic_DNA"/>
</dbReference>
<comment type="subcellular location">
    <subcellularLocation>
        <location evidence="1">Membrane</location>
        <topology evidence="1">Multi-pass membrane protein</topology>
    </subcellularLocation>
</comment>
<keyword evidence="6" id="KW-0375">Hydrogen ion transport</keyword>
<keyword evidence="9 11" id="KW-0472">Membrane</keyword>
<keyword evidence="3" id="KW-0813">Transport</keyword>
<dbReference type="PANTHER" id="PTHR11410">
    <property type="entry name" value="ATP SYNTHASE SUBUNIT A"/>
    <property type="match status" value="1"/>
</dbReference>
<feature type="transmembrane region" description="Helical" evidence="11">
    <location>
        <begin position="130"/>
        <end position="150"/>
    </location>
</feature>
<evidence type="ECO:0000256" key="9">
    <source>
        <dbReference type="ARBA" id="ARBA00023136"/>
    </source>
</evidence>
<dbReference type="EC" id="3.6.3.14" evidence="12"/>
<dbReference type="PRINTS" id="PR00123">
    <property type="entry name" value="ATPASEA"/>
</dbReference>
<keyword evidence="4" id="KW-0138">CF(0)</keyword>
<dbReference type="CDD" id="cd00310">
    <property type="entry name" value="ATP-synt_Fo_a_6"/>
    <property type="match status" value="1"/>
</dbReference>
<keyword evidence="5 11" id="KW-0812">Transmembrane</keyword>
<name>A0A3B0TDP6_9ZZZZ</name>
<dbReference type="GO" id="GO:0016787">
    <property type="term" value="F:hydrolase activity"/>
    <property type="evidence" value="ECO:0007669"/>
    <property type="project" value="UniProtKB-KW"/>
</dbReference>
<evidence type="ECO:0000256" key="11">
    <source>
        <dbReference type="SAM" id="Phobius"/>
    </source>
</evidence>
<feature type="transmembrane region" description="Helical" evidence="11">
    <location>
        <begin position="211"/>
        <end position="232"/>
    </location>
</feature>
<evidence type="ECO:0000256" key="2">
    <source>
        <dbReference type="ARBA" id="ARBA00006810"/>
    </source>
</evidence>
<reference evidence="12" key="1">
    <citation type="submission" date="2018-06" db="EMBL/GenBank/DDBJ databases">
        <authorList>
            <person name="Zhirakovskaya E."/>
        </authorList>
    </citation>
    <scope>NUCLEOTIDE SEQUENCE</scope>
</reference>
<dbReference type="InterPro" id="IPR000568">
    <property type="entry name" value="ATP_synth_F0_asu"/>
</dbReference>
<feature type="non-terminal residue" evidence="12">
    <location>
        <position position="1"/>
    </location>
</feature>
<dbReference type="InterPro" id="IPR035908">
    <property type="entry name" value="F0_ATP_A_sf"/>
</dbReference>
<dbReference type="GO" id="GO:0045259">
    <property type="term" value="C:proton-transporting ATP synthase complex"/>
    <property type="evidence" value="ECO:0007669"/>
    <property type="project" value="UniProtKB-KW"/>
</dbReference>
<dbReference type="InterPro" id="IPR045083">
    <property type="entry name" value="ATP_synth_F0_asu_bact/mt"/>
</dbReference>
<dbReference type="InterPro" id="IPR023011">
    <property type="entry name" value="ATP_synth_F0_asu_AS"/>
</dbReference>